<reference evidence="1 2" key="1">
    <citation type="journal article" date="2015" name="Genome Announc.">
        <title>Genome Assemblies of Three Soil-Associated Devosia species: D. insulae, D. limi, and D. soli.</title>
        <authorList>
            <person name="Hassan Y.I."/>
            <person name="Lepp D."/>
            <person name="Zhou T."/>
        </authorList>
    </citation>
    <scope>NUCLEOTIDE SEQUENCE [LARGE SCALE GENOMIC DNA]</scope>
    <source>
        <strain evidence="1 2">DS-56</strain>
    </source>
</reference>
<gene>
    <name evidence="1" type="ORF">VW23_012655</name>
</gene>
<evidence type="ECO:0000313" key="1">
    <source>
        <dbReference type="EMBL" id="OEO32226.1"/>
    </source>
</evidence>
<name>A0A1E5XUI2_9HYPH</name>
<dbReference type="EMBL" id="LAJE02000082">
    <property type="protein sequence ID" value="OEO32226.1"/>
    <property type="molecule type" value="Genomic_DNA"/>
</dbReference>
<dbReference type="AlphaFoldDB" id="A0A1E5XUI2"/>
<evidence type="ECO:0008006" key="3">
    <source>
        <dbReference type="Google" id="ProtNLM"/>
    </source>
</evidence>
<sequence length="155" mass="17796">MDSETRRGFAFNHGDWVVTNRRLKARGVGSSEWDVFTSYETAQLMLGGMVSIDESDFPTKGFKGMTLRIYNAERDEWAIYWINSEKGVLEPPVFGRFEFGRGSFAGDDMDGTRPVKVLFDWSGTDTETPRWSQAFSYDGGDSWETNWIMEFRRPG</sequence>
<comment type="caution">
    <text evidence="1">The sequence shown here is derived from an EMBL/GenBank/DDBJ whole genome shotgun (WGS) entry which is preliminary data.</text>
</comment>
<organism evidence="1 2">
    <name type="scientific">Devosia insulae DS-56</name>
    <dbReference type="NCBI Taxonomy" id="1116389"/>
    <lineage>
        <taxon>Bacteria</taxon>
        <taxon>Pseudomonadati</taxon>
        <taxon>Pseudomonadota</taxon>
        <taxon>Alphaproteobacteria</taxon>
        <taxon>Hyphomicrobiales</taxon>
        <taxon>Devosiaceae</taxon>
        <taxon>Devosia</taxon>
    </lineage>
</organism>
<dbReference type="Proteomes" id="UP000095463">
    <property type="component" value="Unassembled WGS sequence"/>
</dbReference>
<dbReference type="OrthoDB" id="9814791at2"/>
<protein>
    <recommendedName>
        <fullName evidence="3">DUF1579 domain-containing protein</fullName>
    </recommendedName>
</protein>
<keyword evidence="2" id="KW-1185">Reference proteome</keyword>
<proteinExistence type="predicted"/>
<accession>A0A1E5XUI2</accession>
<dbReference type="RefSeq" id="WP_069908625.1">
    <property type="nucleotide sequence ID" value="NZ_LAJE02000082.1"/>
</dbReference>
<evidence type="ECO:0000313" key="2">
    <source>
        <dbReference type="Proteomes" id="UP000095463"/>
    </source>
</evidence>